<evidence type="ECO:0000256" key="7">
    <source>
        <dbReference type="RuleBase" id="RU371123"/>
    </source>
</evidence>
<gene>
    <name evidence="9" type="primary">ORF12986</name>
</gene>
<evidence type="ECO:0000256" key="5">
    <source>
        <dbReference type="ARBA" id="ARBA00023002"/>
    </source>
</evidence>
<dbReference type="EMBL" id="HACG01004399">
    <property type="protein sequence ID" value="CEK51264.1"/>
    <property type="molecule type" value="Transcribed_RNA"/>
</dbReference>
<dbReference type="GO" id="GO:0000139">
    <property type="term" value="C:Golgi membrane"/>
    <property type="evidence" value="ECO:0007669"/>
    <property type="project" value="TreeGrafter"/>
</dbReference>
<dbReference type="Gene3D" id="1.20.120.310">
    <property type="entry name" value="ERV/ALR sulfhydryl oxidase domain"/>
    <property type="match status" value="1"/>
</dbReference>
<dbReference type="GO" id="GO:0003756">
    <property type="term" value="F:protein disulfide isomerase activity"/>
    <property type="evidence" value="ECO:0007669"/>
    <property type="project" value="TreeGrafter"/>
</dbReference>
<feature type="non-terminal residue" evidence="9">
    <location>
        <position position="1"/>
    </location>
</feature>
<feature type="domain" description="ERV/ALR sulfhydryl oxidase" evidence="8">
    <location>
        <begin position="22"/>
        <end position="68"/>
    </location>
</feature>
<evidence type="ECO:0000256" key="3">
    <source>
        <dbReference type="ARBA" id="ARBA00022729"/>
    </source>
</evidence>
<evidence type="ECO:0000256" key="6">
    <source>
        <dbReference type="ARBA" id="ARBA00023157"/>
    </source>
</evidence>
<comment type="catalytic activity">
    <reaction evidence="7">
        <text>2 R'C(R)SH + O2 = R'C(R)S-S(R)CR' + H2O2</text>
        <dbReference type="Rhea" id="RHEA:17357"/>
        <dbReference type="ChEBI" id="CHEBI:15379"/>
        <dbReference type="ChEBI" id="CHEBI:16240"/>
        <dbReference type="ChEBI" id="CHEBI:16520"/>
        <dbReference type="ChEBI" id="CHEBI:17412"/>
        <dbReference type="EC" id="1.8.3.2"/>
    </reaction>
</comment>
<dbReference type="InterPro" id="IPR017905">
    <property type="entry name" value="ERV/ALR_sulphydryl_oxidase"/>
</dbReference>
<evidence type="ECO:0000313" key="9">
    <source>
        <dbReference type="EMBL" id="CEK51264.1"/>
    </source>
</evidence>
<dbReference type="GO" id="GO:0016971">
    <property type="term" value="F:flavin-dependent sulfhydryl oxidase activity"/>
    <property type="evidence" value="ECO:0007669"/>
    <property type="project" value="InterPro"/>
</dbReference>
<dbReference type="InterPro" id="IPR039798">
    <property type="entry name" value="Sulfhydryl_oxidase"/>
</dbReference>
<dbReference type="PROSITE" id="PS51324">
    <property type="entry name" value="ERV_ALR"/>
    <property type="match status" value="1"/>
</dbReference>
<organism evidence="9">
    <name type="scientific">Arion vulgaris</name>
    <dbReference type="NCBI Taxonomy" id="1028688"/>
    <lineage>
        <taxon>Eukaryota</taxon>
        <taxon>Metazoa</taxon>
        <taxon>Spiralia</taxon>
        <taxon>Lophotrochozoa</taxon>
        <taxon>Mollusca</taxon>
        <taxon>Gastropoda</taxon>
        <taxon>Heterobranchia</taxon>
        <taxon>Euthyneura</taxon>
        <taxon>Panpulmonata</taxon>
        <taxon>Eupulmonata</taxon>
        <taxon>Stylommatophora</taxon>
        <taxon>Helicina</taxon>
        <taxon>Arionoidea</taxon>
        <taxon>Arionidae</taxon>
        <taxon>Arion</taxon>
    </lineage>
</organism>
<dbReference type="PANTHER" id="PTHR22897:SF8">
    <property type="entry name" value="SULFHYDRYL OXIDASE"/>
    <property type="match status" value="1"/>
</dbReference>
<keyword evidence="3" id="KW-0732">Signal</keyword>
<dbReference type="SUPFAM" id="SSF69000">
    <property type="entry name" value="FAD-dependent thiol oxidase"/>
    <property type="match status" value="1"/>
</dbReference>
<keyword evidence="6" id="KW-1015">Disulfide bond</keyword>
<dbReference type="AlphaFoldDB" id="A0A0B6Y535"/>
<comment type="cofactor">
    <cofactor evidence="1 7">
        <name>FAD</name>
        <dbReference type="ChEBI" id="CHEBI:57692"/>
    </cofactor>
</comment>
<evidence type="ECO:0000256" key="1">
    <source>
        <dbReference type="ARBA" id="ARBA00001974"/>
    </source>
</evidence>
<protein>
    <recommendedName>
        <fullName evidence="7">Sulfhydryl oxidase</fullName>
        <ecNumber evidence="7">1.8.3.2</ecNumber>
    </recommendedName>
</protein>
<evidence type="ECO:0000256" key="4">
    <source>
        <dbReference type="ARBA" id="ARBA00022827"/>
    </source>
</evidence>
<dbReference type="GO" id="GO:0005615">
    <property type="term" value="C:extracellular space"/>
    <property type="evidence" value="ECO:0007669"/>
    <property type="project" value="TreeGrafter"/>
</dbReference>
<dbReference type="EC" id="1.8.3.2" evidence="7"/>
<feature type="non-terminal residue" evidence="9">
    <location>
        <position position="68"/>
    </location>
</feature>
<dbReference type="GO" id="GO:0006457">
    <property type="term" value="P:protein folding"/>
    <property type="evidence" value="ECO:0007669"/>
    <property type="project" value="TreeGrafter"/>
</dbReference>
<accession>A0A0B6Y535</accession>
<sequence length="68" mass="7833">DSLQDKDNYLPDVIKWESCLGSSPRFRGYPCGMWTLYHTLTVSAYNQNMGARHGHNPLEVLVAIRDYM</sequence>
<evidence type="ECO:0000256" key="2">
    <source>
        <dbReference type="ARBA" id="ARBA00022630"/>
    </source>
</evidence>
<evidence type="ECO:0000259" key="8">
    <source>
        <dbReference type="PROSITE" id="PS51324"/>
    </source>
</evidence>
<name>A0A0B6Y535_9EUPU</name>
<reference evidence="9" key="1">
    <citation type="submission" date="2014-12" db="EMBL/GenBank/DDBJ databases">
        <title>Insight into the proteome of Arion vulgaris.</title>
        <authorList>
            <person name="Aradska J."/>
            <person name="Bulat T."/>
            <person name="Smidak R."/>
            <person name="Sarate P."/>
            <person name="Gangsoo J."/>
            <person name="Sialana F."/>
            <person name="Bilban M."/>
            <person name="Lubec G."/>
        </authorList>
    </citation>
    <scope>NUCLEOTIDE SEQUENCE</scope>
    <source>
        <tissue evidence="9">Skin</tissue>
    </source>
</reference>
<dbReference type="PANTHER" id="PTHR22897">
    <property type="entry name" value="QUIESCIN Q6-RELATED SULFHYDRYL OXIDASE"/>
    <property type="match status" value="1"/>
</dbReference>
<keyword evidence="5 7" id="KW-0560">Oxidoreductase</keyword>
<proteinExistence type="predicted"/>
<dbReference type="InterPro" id="IPR036774">
    <property type="entry name" value="ERV/ALR_sulphydryl_oxid_sf"/>
</dbReference>
<keyword evidence="2 7" id="KW-0285">Flavoprotein</keyword>
<keyword evidence="4 7" id="KW-0274">FAD</keyword>